<keyword evidence="6" id="KW-0067">ATP-binding</keyword>
<dbReference type="SUPFAM" id="SSF90123">
    <property type="entry name" value="ABC transporter transmembrane region"/>
    <property type="match status" value="2"/>
</dbReference>
<feature type="transmembrane region" description="Helical" evidence="10">
    <location>
        <begin position="240"/>
        <end position="264"/>
    </location>
</feature>
<dbReference type="CDD" id="cd18579">
    <property type="entry name" value="ABC_6TM_ABCC_D1"/>
    <property type="match status" value="1"/>
</dbReference>
<feature type="compositionally biased region" description="Acidic residues" evidence="9">
    <location>
        <begin position="793"/>
        <end position="806"/>
    </location>
</feature>
<dbReference type="InterPro" id="IPR050173">
    <property type="entry name" value="ABC_transporter_C-like"/>
</dbReference>
<evidence type="ECO:0000259" key="12">
    <source>
        <dbReference type="PROSITE" id="PS50929"/>
    </source>
</evidence>
<dbReference type="Gene3D" id="3.40.50.300">
    <property type="entry name" value="P-loop containing nucleotide triphosphate hydrolases"/>
    <property type="match status" value="2"/>
</dbReference>
<evidence type="ECO:0000256" key="4">
    <source>
        <dbReference type="ARBA" id="ARBA00022692"/>
    </source>
</evidence>
<comment type="subcellular location">
    <subcellularLocation>
        <location evidence="1">Membrane</location>
        <topology evidence="1">Multi-pass membrane protein</topology>
    </subcellularLocation>
</comment>
<evidence type="ECO:0000313" key="13">
    <source>
        <dbReference type="EMBL" id="GFR41153.1"/>
    </source>
</evidence>
<organism evidence="13 14">
    <name type="scientific">Astrephomene gubernaculifera</name>
    <dbReference type="NCBI Taxonomy" id="47775"/>
    <lineage>
        <taxon>Eukaryota</taxon>
        <taxon>Viridiplantae</taxon>
        <taxon>Chlorophyta</taxon>
        <taxon>core chlorophytes</taxon>
        <taxon>Chlorophyceae</taxon>
        <taxon>CS clade</taxon>
        <taxon>Chlamydomonadales</taxon>
        <taxon>Astrephomenaceae</taxon>
        <taxon>Astrephomene</taxon>
    </lineage>
</organism>
<feature type="transmembrane region" description="Helical" evidence="10">
    <location>
        <begin position="128"/>
        <end position="148"/>
    </location>
</feature>
<evidence type="ECO:0000256" key="8">
    <source>
        <dbReference type="ARBA" id="ARBA00023136"/>
    </source>
</evidence>
<dbReference type="FunFam" id="3.40.50.300:FF:000163">
    <property type="entry name" value="Multidrug resistance-associated protein member 4"/>
    <property type="match status" value="1"/>
</dbReference>
<dbReference type="FunFam" id="3.40.50.300:FF:002576">
    <property type="entry name" value="ABC transporter, putative"/>
    <property type="match status" value="1"/>
</dbReference>
<dbReference type="SMART" id="SM00382">
    <property type="entry name" value="AAA"/>
    <property type="match status" value="2"/>
</dbReference>
<dbReference type="GO" id="GO:0005524">
    <property type="term" value="F:ATP binding"/>
    <property type="evidence" value="ECO:0007669"/>
    <property type="project" value="UniProtKB-KW"/>
</dbReference>
<evidence type="ECO:0000256" key="9">
    <source>
        <dbReference type="SAM" id="MobiDB-lite"/>
    </source>
</evidence>
<dbReference type="CDD" id="cd03244">
    <property type="entry name" value="ABCC_MRP_domain2"/>
    <property type="match status" value="1"/>
</dbReference>
<dbReference type="Pfam" id="PF00005">
    <property type="entry name" value="ABC_tran"/>
    <property type="match status" value="2"/>
</dbReference>
<dbReference type="Gene3D" id="1.20.1560.10">
    <property type="entry name" value="ABC transporter type 1, transmembrane domain"/>
    <property type="match status" value="2"/>
</dbReference>
<feature type="transmembrane region" description="Helical" evidence="10">
    <location>
        <begin position="270"/>
        <end position="291"/>
    </location>
</feature>
<evidence type="ECO:0000256" key="1">
    <source>
        <dbReference type="ARBA" id="ARBA00004141"/>
    </source>
</evidence>
<dbReference type="InterPro" id="IPR036640">
    <property type="entry name" value="ABC1_TM_sf"/>
</dbReference>
<evidence type="ECO:0000259" key="11">
    <source>
        <dbReference type="PROSITE" id="PS50893"/>
    </source>
</evidence>
<dbReference type="PROSITE" id="PS00211">
    <property type="entry name" value="ABC_TRANSPORTER_1"/>
    <property type="match status" value="1"/>
</dbReference>
<evidence type="ECO:0000256" key="10">
    <source>
        <dbReference type="SAM" id="Phobius"/>
    </source>
</evidence>
<evidence type="ECO:0000313" key="14">
    <source>
        <dbReference type="Proteomes" id="UP001054857"/>
    </source>
</evidence>
<feature type="region of interest" description="Disordered" evidence="9">
    <location>
        <begin position="699"/>
        <end position="728"/>
    </location>
</feature>
<keyword evidence="8 10" id="KW-0472">Membrane</keyword>
<feature type="region of interest" description="Disordered" evidence="9">
    <location>
        <begin position="851"/>
        <end position="910"/>
    </location>
</feature>
<dbReference type="CDD" id="cd03250">
    <property type="entry name" value="ABCC_MRP_domain1"/>
    <property type="match status" value="1"/>
</dbReference>
<evidence type="ECO:0000256" key="6">
    <source>
        <dbReference type="ARBA" id="ARBA00022840"/>
    </source>
</evidence>
<evidence type="ECO:0000256" key="2">
    <source>
        <dbReference type="ARBA" id="ARBA00009726"/>
    </source>
</evidence>
<dbReference type="InterPro" id="IPR003593">
    <property type="entry name" value="AAA+_ATPase"/>
</dbReference>
<feature type="region of interest" description="Disordered" evidence="9">
    <location>
        <begin position="775"/>
        <end position="831"/>
    </location>
</feature>
<feature type="compositionally biased region" description="Low complexity" evidence="9">
    <location>
        <begin position="894"/>
        <end position="910"/>
    </location>
</feature>
<keyword evidence="5" id="KW-0547">Nucleotide-binding</keyword>
<comment type="caution">
    <text evidence="13">The sequence shown here is derived from an EMBL/GenBank/DDBJ whole genome shotgun (WGS) entry which is preliminary data.</text>
</comment>
<accession>A0AAD3DI78</accession>
<dbReference type="PROSITE" id="PS50929">
    <property type="entry name" value="ABC_TM1F"/>
    <property type="match status" value="2"/>
</dbReference>
<feature type="transmembrane region" description="Helical" evidence="10">
    <location>
        <begin position="168"/>
        <end position="187"/>
    </location>
</feature>
<feature type="transmembrane region" description="Helical" evidence="10">
    <location>
        <begin position="1094"/>
        <end position="1120"/>
    </location>
</feature>
<dbReference type="GO" id="GO:0016020">
    <property type="term" value="C:membrane"/>
    <property type="evidence" value="ECO:0007669"/>
    <property type="project" value="UniProtKB-SubCell"/>
</dbReference>
<feature type="compositionally biased region" description="Basic and acidic residues" evidence="9">
    <location>
        <begin position="699"/>
        <end position="719"/>
    </location>
</feature>
<dbReference type="InterPro" id="IPR011527">
    <property type="entry name" value="ABC1_TM_dom"/>
</dbReference>
<dbReference type="FunFam" id="1.20.1560.10:FF:000082">
    <property type="entry name" value="ABC transporter, multidrug resistance associated protein"/>
    <property type="match status" value="1"/>
</dbReference>
<protein>
    <submittedName>
        <fullName evidence="13">Uncharacterized protein</fullName>
    </submittedName>
</protein>
<sequence>MDTSGWGSSRKGGNPGVKASFHFGNGGHNGFSRLHEETRTAADGRRRYVPEENASFLSHVFFNYCNGLVRLGGQRPLEHEDLWDVAARDEAALVSARFQAALAATADPVKHPQGVVWRAMLSTWGRPLLVTGVIKLLHDLVMFTSPYLLELLLHHMGAGGSRGGSFGIAVAILAMAVLENFTVNWYFHLLFRMSLHLKIALIDLVYDKCLRITTAVRSEMGTGAIVNLQSNDVAKLWSTVLYLHVIWNGPFQILIVMFLLVRIMHWGPSMAGLAVTIVVIPLTALLGKALAKSRREQIKFTDQRVKLCSEVISGIRAIKLYAWEEPYVERIQQLRDCELAQIKRTQALSMFNTAMFMSGPVLVGLAAFGTFAGMGYSLTAAVAFPALALFNLLRFPIIMLPSQIMSFIQARVGLQRIQKFLEAEEMSHSAPGYTSIPHPAAAGSSTSLLSASAALTSPAMPDSTPTSSSLAFSTAPLSIRDGTFAWDASSEPVLRGINLEVRRGSLVMIVGQVGSGKSSLLAAVLGELHRRTGSVRVVGSVAYTAQDPWIQNSTLRNNVLMGGEMDTEAYAATLQACALVADLELLPGGDLSEIGEKGINLSGGQKHRVALARATYAAADVYLLDDPLSAVDAHVGRHLFESCICGLLEDKTRLLVTHQLQYLAAADLVVVVEGGRLQHVGSYSELVARGVDFHQFVKEEEEEERKVEGSKEEGARGGADKGTATTTPGADAAAAAAVGTASAAATSAAGTAEDFGSGGGGGGLPAAPSSLSLSAAGATGAARLPVPSSPPSSEDEDEEGDGDDEREPLTKSASTVPLLSDGAANNKTTAHATATRTTLNTAAAGALVAVSGDSFSGSGSGTPTKPARFGGGSMRHLAANNPTLTSTAGGGGAASPNPGNSGTTTTAAAAAATDYEAERVRLLDTMARKEADGKLVKVEERAKGRVERFVYGAYLNAWSVAYLLPLSVVVFALGERGLQVGQNFVLSDWSNETAQAAEQHKTAHNGKYLSLYFTLGLVSIGIQLLRSFLLILGSIRASRHLARRLLAKVVRLPMSFFDQQPTGRLLNRFTKDMEALDINVSGAVNSALSTFVTALLSVVVVVIVTPLALVCFLPLFFVYYRVQQLYVASSRELKRLDSLAFSPIFQHFGESLAGLTTIRAFRKMDQFMDKNRANLNHSNRAYWPIQVVNRWLSVRLELMGALVVFTAAITVAVIFPRNAGLAGLAITSALNLTGIMNWMVRQTTELEVNMNSVERMIEYDRYEEEAPAVIECSRPPANWPAQGEIQVQDLVVRYRPELDPVLRGLTFTVAGREKVGVCGRTGCGKSTLMMTLYRLVEPCGGSVKVDGLDITAMGLYDLRSRLSLVPQDPVIFSGSVRSNLDPFGQARGDKELWEALERAGLDVTVRGYEKGLDSEVREGGANMSVGQRQLLCMARALLRATRILVLDEATSNVDNSTDSLIQRTIRTAFKDCTVLTIAHRLHTIVDSDRILVLEAGRLAEYDTPAQLLRNPGSHFRGLVEETMRGGGAAGDVVAAVFREATAEGACE</sequence>
<dbReference type="PANTHER" id="PTHR24223:SF453">
    <property type="entry name" value="ABC TRANSPORTER"/>
    <property type="match status" value="1"/>
</dbReference>
<dbReference type="InterPro" id="IPR027417">
    <property type="entry name" value="P-loop_NTPase"/>
</dbReference>
<feature type="domain" description="ABC transmembrane type-1" evidence="12">
    <location>
        <begin position="129"/>
        <end position="409"/>
    </location>
</feature>
<evidence type="ECO:0000256" key="7">
    <source>
        <dbReference type="ARBA" id="ARBA00022989"/>
    </source>
</evidence>
<dbReference type="PANTHER" id="PTHR24223">
    <property type="entry name" value="ATP-BINDING CASSETTE SUB-FAMILY C"/>
    <property type="match status" value="1"/>
</dbReference>
<gene>
    <name evidence="13" type="ORF">Agub_g1817</name>
</gene>
<name>A0AAD3DI78_9CHLO</name>
<evidence type="ECO:0000256" key="5">
    <source>
        <dbReference type="ARBA" id="ARBA00022741"/>
    </source>
</evidence>
<feature type="domain" description="ABC transporter" evidence="11">
    <location>
        <begin position="1285"/>
        <end position="1520"/>
    </location>
</feature>
<dbReference type="InterPro" id="IPR044746">
    <property type="entry name" value="ABCC_6TM_D1"/>
</dbReference>
<dbReference type="PROSITE" id="PS50893">
    <property type="entry name" value="ABC_TRANSPORTER_2"/>
    <property type="match status" value="2"/>
</dbReference>
<proteinExistence type="inferred from homology"/>
<dbReference type="Pfam" id="PF00664">
    <property type="entry name" value="ABC_membrane"/>
    <property type="match status" value="2"/>
</dbReference>
<keyword evidence="3" id="KW-0813">Transport</keyword>
<comment type="similarity">
    <text evidence="2">Belongs to the ABC transporter superfamily. ABCC family. Conjugate transporter (TC 3.A.1.208) subfamily.</text>
</comment>
<dbReference type="GO" id="GO:0016887">
    <property type="term" value="F:ATP hydrolysis activity"/>
    <property type="evidence" value="ECO:0007669"/>
    <property type="project" value="InterPro"/>
</dbReference>
<dbReference type="FunFam" id="1.20.1560.10:FF:000010">
    <property type="entry name" value="Multidrug resistance-associated ABC transporter"/>
    <property type="match status" value="1"/>
</dbReference>
<dbReference type="CDD" id="cd18603">
    <property type="entry name" value="ABC_6TM_MRP1_2_3_6_D2_like"/>
    <property type="match status" value="1"/>
</dbReference>
<feature type="transmembrane region" description="Helical" evidence="10">
    <location>
        <begin position="1196"/>
        <end position="1215"/>
    </location>
</feature>
<dbReference type="EMBL" id="BMAR01000001">
    <property type="protein sequence ID" value="GFR41153.1"/>
    <property type="molecule type" value="Genomic_DNA"/>
</dbReference>
<dbReference type="Proteomes" id="UP001054857">
    <property type="component" value="Unassembled WGS sequence"/>
</dbReference>
<feature type="region of interest" description="Disordered" evidence="9">
    <location>
        <begin position="1"/>
        <end position="20"/>
    </location>
</feature>
<reference evidence="13 14" key="1">
    <citation type="journal article" date="2021" name="Sci. Rep.">
        <title>Genome sequencing of the multicellular alga Astrephomene provides insights into convergent evolution of germ-soma differentiation.</title>
        <authorList>
            <person name="Yamashita S."/>
            <person name="Yamamoto K."/>
            <person name="Matsuzaki R."/>
            <person name="Suzuki S."/>
            <person name="Yamaguchi H."/>
            <person name="Hirooka S."/>
            <person name="Minakuchi Y."/>
            <person name="Miyagishima S."/>
            <person name="Kawachi M."/>
            <person name="Toyoda A."/>
            <person name="Nozaki H."/>
        </authorList>
    </citation>
    <scope>NUCLEOTIDE SEQUENCE [LARGE SCALE GENOMIC DNA]</scope>
    <source>
        <strain evidence="13 14">NIES-4017</strain>
    </source>
</reference>
<keyword evidence="7 10" id="KW-1133">Transmembrane helix</keyword>
<dbReference type="InterPro" id="IPR003439">
    <property type="entry name" value="ABC_transporter-like_ATP-bd"/>
</dbReference>
<feature type="domain" description="ABC transporter" evidence="11">
    <location>
        <begin position="477"/>
        <end position="699"/>
    </location>
</feature>
<keyword evidence="4 10" id="KW-0812">Transmembrane</keyword>
<keyword evidence="14" id="KW-1185">Reference proteome</keyword>
<dbReference type="InterPro" id="IPR017871">
    <property type="entry name" value="ABC_transporter-like_CS"/>
</dbReference>
<feature type="domain" description="ABC transmembrane type-1" evidence="12">
    <location>
        <begin position="968"/>
        <end position="1247"/>
    </location>
</feature>
<feature type="transmembrane region" description="Helical" evidence="10">
    <location>
        <begin position="949"/>
        <end position="973"/>
    </location>
</feature>
<dbReference type="SUPFAM" id="SSF52540">
    <property type="entry name" value="P-loop containing nucleoside triphosphate hydrolases"/>
    <property type="match status" value="2"/>
</dbReference>
<dbReference type="GO" id="GO:0140359">
    <property type="term" value="F:ABC-type transporter activity"/>
    <property type="evidence" value="ECO:0007669"/>
    <property type="project" value="InterPro"/>
</dbReference>
<evidence type="ECO:0000256" key="3">
    <source>
        <dbReference type="ARBA" id="ARBA00022448"/>
    </source>
</evidence>
<feature type="transmembrane region" description="Helical" evidence="10">
    <location>
        <begin position="1011"/>
        <end position="1035"/>
    </location>
</feature>